<protein>
    <submittedName>
        <fullName evidence="2">Unnamed protein product</fullName>
    </submittedName>
</protein>
<dbReference type="SUPFAM" id="SSF53098">
    <property type="entry name" value="Ribonuclease H-like"/>
    <property type="match status" value="1"/>
</dbReference>
<dbReference type="InterPro" id="IPR050951">
    <property type="entry name" value="Retrovirus_Pol_polyprotein"/>
</dbReference>
<comment type="caution">
    <text evidence="2">The sequence shown here is derived from an EMBL/GenBank/DDBJ whole genome shotgun (WGS) entry which is preliminary data.</text>
</comment>
<name>A0A9W6Y1V1_9STRA</name>
<evidence type="ECO:0000259" key="1">
    <source>
        <dbReference type="PROSITE" id="PS50994"/>
    </source>
</evidence>
<gene>
    <name evidence="2" type="ORF">Pfra01_001992500</name>
</gene>
<dbReference type="OrthoDB" id="167591at2759"/>
<dbReference type="InterPro" id="IPR001584">
    <property type="entry name" value="Integrase_cat-core"/>
</dbReference>
<dbReference type="GO" id="GO:0015074">
    <property type="term" value="P:DNA integration"/>
    <property type="evidence" value="ECO:0007669"/>
    <property type="project" value="InterPro"/>
</dbReference>
<dbReference type="EMBL" id="BSXT01002652">
    <property type="protein sequence ID" value="GMF50119.1"/>
    <property type="molecule type" value="Genomic_DNA"/>
</dbReference>
<dbReference type="PROSITE" id="PS50994">
    <property type="entry name" value="INTEGRASE"/>
    <property type="match status" value="1"/>
</dbReference>
<dbReference type="PANTHER" id="PTHR37984:SF5">
    <property type="entry name" value="PROTEIN NYNRIN-LIKE"/>
    <property type="match status" value="1"/>
</dbReference>
<dbReference type="PANTHER" id="PTHR37984">
    <property type="entry name" value="PROTEIN CBG26694"/>
    <property type="match status" value="1"/>
</dbReference>
<evidence type="ECO:0000313" key="2">
    <source>
        <dbReference type="EMBL" id="GMF50119.1"/>
    </source>
</evidence>
<dbReference type="GO" id="GO:0003676">
    <property type="term" value="F:nucleic acid binding"/>
    <property type="evidence" value="ECO:0007669"/>
    <property type="project" value="InterPro"/>
</dbReference>
<proteinExistence type="predicted"/>
<evidence type="ECO:0000313" key="3">
    <source>
        <dbReference type="Proteomes" id="UP001165121"/>
    </source>
</evidence>
<reference evidence="2" key="1">
    <citation type="submission" date="2023-04" db="EMBL/GenBank/DDBJ databases">
        <title>Phytophthora fragariaefolia NBRC 109709.</title>
        <authorList>
            <person name="Ichikawa N."/>
            <person name="Sato H."/>
            <person name="Tonouchi N."/>
        </authorList>
    </citation>
    <scope>NUCLEOTIDE SEQUENCE</scope>
    <source>
        <strain evidence="2">NBRC 109709</strain>
    </source>
</reference>
<feature type="domain" description="Integrase catalytic" evidence="1">
    <location>
        <begin position="4"/>
        <end position="156"/>
    </location>
</feature>
<dbReference type="Proteomes" id="UP001165121">
    <property type="component" value="Unassembled WGS sequence"/>
</dbReference>
<dbReference type="InterPro" id="IPR012337">
    <property type="entry name" value="RNaseH-like_sf"/>
</dbReference>
<dbReference type="Gene3D" id="3.30.420.10">
    <property type="entry name" value="Ribonuclease H-like superfamily/Ribonuclease H"/>
    <property type="match status" value="1"/>
</dbReference>
<sequence length="156" mass="17618">MLMPLSVPSEYWEIVRMNFVTGLPLSRGFDVILAVVDLLSKRPKCVATHTTATTAATALLFFDAVFIHHGLPQEIVSDRDPKFTSSMWTELMKVMWVRLRMSTSYRAQADGQVERHHRVLEDALQCMVSQHGTDWVDVLGTIEFAHSTLVSSLTKI</sequence>
<accession>A0A9W6Y1V1</accession>
<dbReference type="InterPro" id="IPR036397">
    <property type="entry name" value="RNaseH_sf"/>
</dbReference>
<dbReference type="AlphaFoldDB" id="A0A9W6Y1V1"/>
<organism evidence="2 3">
    <name type="scientific">Phytophthora fragariaefolia</name>
    <dbReference type="NCBI Taxonomy" id="1490495"/>
    <lineage>
        <taxon>Eukaryota</taxon>
        <taxon>Sar</taxon>
        <taxon>Stramenopiles</taxon>
        <taxon>Oomycota</taxon>
        <taxon>Peronosporomycetes</taxon>
        <taxon>Peronosporales</taxon>
        <taxon>Peronosporaceae</taxon>
        <taxon>Phytophthora</taxon>
    </lineage>
</organism>
<keyword evidence="3" id="KW-1185">Reference proteome</keyword>